<dbReference type="RefSeq" id="WP_043032177.1">
    <property type="nucleotide sequence ID" value="NZ_JXSU01000007.1"/>
</dbReference>
<evidence type="ECO:0000313" key="1">
    <source>
        <dbReference type="EMBL" id="KIS24506.1"/>
    </source>
</evidence>
<dbReference type="HOGENOM" id="CLU_1607974_0_0_9"/>
<comment type="caution">
    <text evidence="1">The sequence shown here is derived from an EMBL/GenBank/DDBJ whole genome shotgun (WGS) entry which is preliminary data.</text>
</comment>
<dbReference type="EMBL" id="JXSU01000007">
    <property type="protein sequence ID" value="KIS24506.1"/>
    <property type="molecule type" value="Genomic_DNA"/>
</dbReference>
<name>A0A0D1C0G8_CLOBO</name>
<accession>A0A0D1C0G8</accession>
<proteinExistence type="predicted"/>
<gene>
    <name evidence="1" type="ORF">N495_13315</name>
</gene>
<reference evidence="1 2" key="1">
    <citation type="submission" date="2014-06" db="EMBL/GenBank/DDBJ databases">
        <title>Genome characterization of distinct group I Clostridium botulinum lineages.</title>
        <authorList>
            <person name="Giordani F."/>
            <person name="Anselmo A."/>
            <person name="Fillo S."/>
            <person name="Palozzi A.M."/>
            <person name="Fortunato A."/>
            <person name="Gentile B."/>
            <person name="Ciammaruconi A."/>
            <person name="Anniballi F."/>
            <person name="De Medici D."/>
            <person name="Lista F."/>
        </authorList>
    </citation>
    <scope>NUCLEOTIDE SEQUENCE [LARGE SCALE GENOMIC DNA]</scope>
    <source>
        <strain evidence="1 2">B2 450</strain>
    </source>
</reference>
<organism evidence="1 2">
    <name type="scientific">Clostridium botulinum B2 450</name>
    <dbReference type="NCBI Taxonomy" id="1379739"/>
    <lineage>
        <taxon>Bacteria</taxon>
        <taxon>Bacillati</taxon>
        <taxon>Bacillota</taxon>
        <taxon>Clostridia</taxon>
        <taxon>Eubacteriales</taxon>
        <taxon>Clostridiaceae</taxon>
        <taxon>Clostridium</taxon>
    </lineage>
</organism>
<evidence type="ECO:0000313" key="2">
    <source>
        <dbReference type="Proteomes" id="UP000032250"/>
    </source>
</evidence>
<dbReference type="AlphaFoldDB" id="A0A0D1C0G8"/>
<sequence>MKKISVKERISLIITLIFFSTTLTINIKNFKKDIKYIAYPKVNNKYNTKQNNHKEEGYNVKDHISDLWDTLGESIDYLKVNIDNKEKAKEIENLIDDSIIALNSIEAALNKNYKDTSSELILYTRDMRNSFINLREILNKNKKHNSDKEKILKSIEQNYIEVKVLQN</sequence>
<protein>
    <submittedName>
        <fullName evidence="1">Uncharacterized protein</fullName>
    </submittedName>
</protein>
<dbReference type="Proteomes" id="UP000032250">
    <property type="component" value="Unassembled WGS sequence"/>
</dbReference>
<dbReference type="OrthoDB" id="1909867at2"/>
<dbReference type="PATRIC" id="fig|1379739.3.peg.3050"/>